<organism evidence="1">
    <name type="scientific">Tanacetum cinerariifolium</name>
    <name type="common">Dalmatian daisy</name>
    <name type="synonym">Chrysanthemum cinerariifolium</name>
    <dbReference type="NCBI Taxonomy" id="118510"/>
    <lineage>
        <taxon>Eukaryota</taxon>
        <taxon>Viridiplantae</taxon>
        <taxon>Streptophyta</taxon>
        <taxon>Embryophyta</taxon>
        <taxon>Tracheophyta</taxon>
        <taxon>Spermatophyta</taxon>
        <taxon>Magnoliopsida</taxon>
        <taxon>eudicotyledons</taxon>
        <taxon>Gunneridae</taxon>
        <taxon>Pentapetalae</taxon>
        <taxon>asterids</taxon>
        <taxon>campanulids</taxon>
        <taxon>Asterales</taxon>
        <taxon>Asteraceae</taxon>
        <taxon>Asteroideae</taxon>
        <taxon>Anthemideae</taxon>
        <taxon>Anthemidinae</taxon>
        <taxon>Tanacetum</taxon>
    </lineage>
</organism>
<sequence length="208" mass="23753">NDIDVYLSHLINDMKTLWKPGVEMYDAYMKEKFHLHAMIFCTINDFPAYNNLSGYSTKGKQACPICEDETSSQWLDNCKKNRVHGPSKIASNLMGLLLNIARKTKDGINARKDMVLWGIRLELAPVEIDKKSTFLPPACYTMSKAEKTQFCKCLHGIKVPSSYSANIKSLLWDDSRRLTLWEIEQVALLTLNEFYRVVVVPLNTTALQ</sequence>
<dbReference type="AlphaFoldDB" id="A0A699KKI3"/>
<dbReference type="Pfam" id="PF02992">
    <property type="entry name" value="Transposase_21"/>
    <property type="match status" value="1"/>
</dbReference>
<dbReference type="PANTHER" id="PTHR10775:SF182">
    <property type="entry name" value="TRANSPOSON, EN_SPM-LIKE, TRANSPOSASE-ASSOCIATED DOMAIN PROTEIN-RELATED"/>
    <property type="match status" value="1"/>
</dbReference>
<comment type="caution">
    <text evidence="1">The sequence shown here is derived from an EMBL/GenBank/DDBJ whole genome shotgun (WGS) entry which is preliminary data.</text>
</comment>
<name>A0A699KKI3_TANCI</name>
<feature type="non-terminal residue" evidence="1">
    <location>
        <position position="1"/>
    </location>
</feature>
<gene>
    <name evidence="1" type="ORF">Tci_665069</name>
</gene>
<accession>A0A699KKI3</accession>
<proteinExistence type="predicted"/>
<protein>
    <submittedName>
        <fullName evidence="1">Uncharacterized protein</fullName>
    </submittedName>
</protein>
<dbReference type="EMBL" id="BKCJ010516503">
    <property type="protein sequence ID" value="GFA93097.1"/>
    <property type="molecule type" value="Genomic_DNA"/>
</dbReference>
<reference evidence="1" key="1">
    <citation type="journal article" date="2019" name="Sci. Rep.">
        <title>Draft genome of Tanacetum cinerariifolium, the natural source of mosquito coil.</title>
        <authorList>
            <person name="Yamashiro T."/>
            <person name="Shiraishi A."/>
            <person name="Satake H."/>
            <person name="Nakayama K."/>
        </authorList>
    </citation>
    <scope>NUCLEOTIDE SEQUENCE</scope>
</reference>
<evidence type="ECO:0000313" key="1">
    <source>
        <dbReference type="EMBL" id="GFA93097.1"/>
    </source>
</evidence>
<dbReference type="InterPro" id="IPR004242">
    <property type="entry name" value="Transposase_21"/>
</dbReference>
<dbReference type="PANTHER" id="PTHR10775">
    <property type="entry name" value="OS08G0208400 PROTEIN"/>
    <property type="match status" value="1"/>
</dbReference>